<dbReference type="EMBL" id="CP024768">
    <property type="protein sequence ID" value="QGY29573.1"/>
    <property type="molecule type" value="Genomic_DNA"/>
</dbReference>
<dbReference type="Proteomes" id="UP000502005">
    <property type="component" value="Chromosome"/>
</dbReference>
<organism evidence="1 2">
    <name type="scientific">Pantoea cypripedii</name>
    <name type="common">Pectobacterium cypripedii</name>
    <name type="synonym">Erwinia cypripedii</name>
    <dbReference type="NCBI Taxonomy" id="55209"/>
    <lineage>
        <taxon>Bacteria</taxon>
        <taxon>Pseudomonadati</taxon>
        <taxon>Pseudomonadota</taxon>
        <taxon>Gammaproteobacteria</taxon>
        <taxon>Enterobacterales</taxon>
        <taxon>Erwiniaceae</taxon>
        <taxon>Pantoea</taxon>
    </lineage>
</organism>
<protein>
    <submittedName>
        <fullName evidence="1">Uncharacterized protein</fullName>
    </submittedName>
</protein>
<evidence type="ECO:0000313" key="1">
    <source>
        <dbReference type="EMBL" id="QGY29573.1"/>
    </source>
</evidence>
<proteinExistence type="predicted"/>
<evidence type="ECO:0000313" key="2">
    <source>
        <dbReference type="Proteomes" id="UP000502005"/>
    </source>
</evidence>
<reference evidence="1 2" key="1">
    <citation type="submission" date="2017-11" db="EMBL/GenBank/DDBJ databases">
        <title>Genome sequence of Pantoea cypripedii NE1.</title>
        <authorList>
            <person name="Nascimento F.X."/>
        </authorList>
    </citation>
    <scope>NUCLEOTIDE SEQUENCE [LARGE SCALE GENOMIC DNA]</scope>
    <source>
        <strain evidence="1 2">NE1</strain>
    </source>
</reference>
<sequence length="64" mass="7279">MALFSELNGQIDSPHGCGKGKIDWQQRIDSGLAGVVVAQYVRKSLRLYYLEMQPWLFFSMQVDG</sequence>
<accession>A0A6B9G2X6</accession>
<dbReference type="AlphaFoldDB" id="A0A6B9G2X6"/>
<name>A0A6B9G2X6_PANCY</name>
<gene>
    <name evidence="1" type="ORF">CUN67_11785</name>
</gene>